<dbReference type="AlphaFoldDB" id="A0A1F6FI24"/>
<dbReference type="InterPro" id="IPR013445">
    <property type="entry name" value="CDP_4_6_deHydtase"/>
</dbReference>
<organism evidence="2 3">
    <name type="scientific">Candidatus Kaiserbacteria bacterium RIFOXYB1_FULL_46_14</name>
    <dbReference type="NCBI Taxonomy" id="1798531"/>
    <lineage>
        <taxon>Bacteria</taxon>
        <taxon>Candidatus Kaiseribacteriota</taxon>
    </lineage>
</organism>
<accession>A0A1F6FI24</accession>
<feature type="domain" description="NAD(P)-binding" evidence="1">
    <location>
        <begin position="16"/>
        <end position="331"/>
    </location>
</feature>
<dbReference type="Gene3D" id="3.40.50.720">
    <property type="entry name" value="NAD(P)-binding Rossmann-like Domain"/>
    <property type="match status" value="1"/>
</dbReference>
<dbReference type="Pfam" id="PF16363">
    <property type="entry name" value="GDP_Man_Dehyd"/>
    <property type="match status" value="1"/>
</dbReference>
<dbReference type="Proteomes" id="UP000177395">
    <property type="component" value="Unassembled WGS sequence"/>
</dbReference>
<dbReference type="PANTHER" id="PTHR43000">
    <property type="entry name" value="DTDP-D-GLUCOSE 4,6-DEHYDRATASE-RELATED"/>
    <property type="match status" value="1"/>
</dbReference>
<proteinExistence type="predicted"/>
<dbReference type="Gene3D" id="3.90.25.10">
    <property type="entry name" value="UDP-galactose 4-epimerase, domain 1"/>
    <property type="match status" value="1"/>
</dbReference>
<sequence>METERLRDFYRGKTVLITGHTGFKGSWLTHILLSFGAKVIGVSLPPVSDRDIFVTTGLQSAVSHHEFDIRNAERLIALISAEKPDIVFHLAAQPLVRQSYAEPETTMSTNIMGTVNVLEAIRLSGSVKAAVVITTDKVYENKEWIYGYRETDPLGGYDPYSASKAAADIVTDSYRRSFFNENDYGEKHHTLIAVARAGNVIGGGDWGVDRLVPDIMRAAEGGAPVILRNPGSVRPWEHVLEPLRGYLMLGARLGAGEREFAGAWNFGPGSESWLSVGDVTRKVMELLGTGDINISSQPSFHESNMLTLDTTKAQRILGWKPQFDINRTLNETVRWYKTVNTDKTKALAITQAQIASYFGLNK</sequence>
<dbReference type="NCBIfam" id="TIGR02622">
    <property type="entry name" value="CDP_4_6_dhtase"/>
    <property type="match status" value="1"/>
</dbReference>
<dbReference type="InterPro" id="IPR036291">
    <property type="entry name" value="NAD(P)-bd_dom_sf"/>
</dbReference>
<gene>
    <name evidence="2" type="ORF">A2392_03385</name>
</gene>
<dbReference type="STRING" id="1798531.A2392_03385"/>
<dbReference type="InterPro" id="IPR016040">
    <property type="entry name" value="NAD(P)-bd_dom"/>
</dbReference>
<dbReference type="EMBL" id="MFMS01000007">
    <property type="protein sequence ID" value="OGG85503.1"/>
    <property type="molecule type" value="Genomic_DNA"/>
</dbReference>
<dbReference type="CDD" id="cd05252">
    <property type="entry name" value="CDP_GD_SDR_e"/>
    <property type="match status" value="1"/>
</dbReference>
<evidence type="ECO:0000313" key="3">
    <source>
        <dbReference type="Proteomes" id="UP000177395"/>
    </source>
</evidence>
<protein>
    <submittedName>
        <fullName evidence="2">CDP-glucose 4,6-dehydratase</fullName>
    </submittedName>
</protein>
<comment type="caution">
    <text evidence="2">The sequence shown here is derived from an EMBL/GenBank/DDBJ whole genome shotgun (WGS) entry which is preliminary data.</text>
</comment>
<evidence type="ECO:0000313" key="2">
    <source>
        <dbReference type="EMBL" id="OGG85503.1"/>
    </source>
</evidence>
<name>A0A1F6FI24_9BACT</name>
<reference evidence="2 3" key="1">
    <citation type="journal article" date="2016" name="Nat. Commun.">
        <title>Thousands of microbial genomes shed light on interconnected biogeochemical processes in an aquifer system.</title>
        <authorList>
            <person name="Anantharaman K."/>
            <person name="Brown C.T."/>
            <person name="Hug L.A."/>
            <person name="Sharon I."/>
            <person name="Castelle C.J."/>
            <person name="Probst A.J."/>
            <person name="Thomas B.C."/>
            <person name="Singh A."/>
            <person name="Wilkins M.J."/>
            <person name="Karaoz U."/>
            <person name="Brodie E.L."/>
            <person name="Williams K.H."/>
            <person name="Hubbard S.S."/>
            <person name="Banfield J.F."/>
        </authorList>
    </citation>
    <scope>NUCLEOTIDE SEQUENCE [LARGE SCALE GENOMIC DNA]</scope>
</reference>
<dbReference type="SUPFAM" id="SSF51735">
    <property type="entry name" value="NAD(P)-binding Rossmann-fold domains"/>
    <property type="match status" value="1"/>
</dbReference>
<evidence type="ECO:0000259" key="1">
    <source>
        <dbReference type="Pfam" id="PF16363"/>
    </source>
</evidence>